<dbReference type="PANTHER" id="PTHR15069">
    <property type="entry name" value="PROTEASOME ASSEMBLY CHAPERONE 1"/>
    <property type="match status" value="1"/>
</dbReference>
<comment type="caution">
    <text evidence="4">The sequence shown here is derived from an EMBL/GenBank/DDBJ whole genome shotgun (WGS) entry which is preliminary data.</text>
</comment>
<keyword evidence="3" id="KW-0143">Chaperone</keyword>
<evidence type="ECO:0000256" key="3">
    <source>
        <dbReference type="ARBA" id="ARBA00023186"/>
    </source>
</evidence>
<evidence type="ECO:0000256" key="1">
    <source>
        <dbReference type="ARBA" id="ARBA00005261"/>
    </source>
</evidence>
<dbReference type="GO" id="GO:0080129">
    <property type="term" value="P:proteasome core complex assembly"/>
    <property type="evidence" value="ECO:0007669"/>
    <property type="project" value="TreeGrafter"/>
</dbReference>
<dbReference type="OrthoDB" id="17536at2759"/>
<dbReference type="GO" id="GO:0005783">
    <property type="term" value="C:endoplasmic reticulum"/>
    <property type="evidence" value="ECO:0007669"/>
    <property type="project" value="InterPro"/>
</dbReference>
<dbReference type="GO" id="GO:0070628">
    <property type="term" value="F:proteasome binding"/>
    <property type="evidence" value="ECO:0007669"/>
    <property type="project" value="TreeGrafter"/>
</dbReference>
<name>A0A8H7Q8A4_9FUNG</name>
<sequence>MDFSDEFPTIPTRYAFDEDSDEEDLAEVVDKLVLDTIKVDLATEKSMNGYTILYGNYGPGEVFLKASFSTGTKVGSIQLKDKIIASVIASSNNSTDLAIISEEKIPDELVFAVTVALFQQLPCTEVILFDSYLASNYITPNRQERETVPIVKYLRSSLGRKSSQLDMLSAPNLTTGISAAIMTYCELHQLPCVALFTLQESSLGKALITDETTAAFTTALEDLEVACPSLDYGNLRSILRGRKFGKDSGRIDADHHRMYT</sequence>
<dbReference type="Proteomes" id="UP000612746">
    <property type="component" value="Unassembled WGS sequence"/>
</dbReference>
<protein>
    <recommendedName>
        <fullName evidence="2">Proteasome assembly chaperone 1</fullName>
    </recommendedName>
</protein>
<dbReference type="AlphaFoldDB" id="A0A8H7Q8A4"/>
<evidence type="ECO:0000313" key="5">
    <source>
        <dbReference type="Proteomes" id="UP000612746"/>
    </source>
</evidence>
<reference evidence="4" key="1">
    <citation type="submission" date="2020-12" db="EMBL/GenBank/DDBJ databases">
        <title>Metabolic potential, ecology and presence of endohyphal bacteria is reflected in genomic diversity of Mucoromycotina.</title>
        <authorList>
            <person name="Muszewska A."/>
            <person name="Okrasinska A."/>
            <person name="Steczkiewicz K."/>
            <person name="Drgas O."/>
            <person name="Orlowska M."/>
            <person name="Perlinska-Lenart U."/>
            <person name="Aleksandrzak-Piekarczyk T."/>
            <person name="Szatraj K."/>
            <person name="Zielenkiewicz U."/>
            <person name="Pilsyk S."/>
            <person name="Malc E."/>
            <person name="Mieczkowski P."/>
            <person name="Kruszewska J.S."/>
            <person name="Biernat P."/>
            <person name="Pawlowska J."/>
        </authorList>
    </citation>
    <scope>NUCLEOTIDE SEQUENCE</scope>
    <source>
        <strain evidence="4">WA0000051536</strain>
    </source>
</reference>
<dbReference type="EMBL" id="JAEPRA010000003">
    <property type="protein sequence ID" value="KAG2187698.1"/>
    <property type="molecule type" value="Genomic_DNA"/>
</dbReference>
<dbReference type="PANTHER" id="PTHR15069:SF1">
    <property type="entry name" value="PROTEASOME ASSEMBLY CHAPERONE 1"/>
    <property type="match status" value="1"/>
</dbReference>
<evidence type="ECO:0000256" key="2">
    <source>
        <dbReference type="ARBA" id="ARBA00019180"/>
    </source>
</evidence>
<keyword evidence="5" id="KW-1185">Reference proteome</keyword>
<accession>A0A8H7Q8A4</accession>
<organism evidence="4 5">
    <name type="scientific">Umbelopsis vinacea</name>
    <dbReference type="NCBI Taxonomy" id="44442"/>
    <lineage>
        <taxon>Eukaryota</taxon>
        <taxon>Fungi</taxon>
        <taxon>Fungi incertae sedis</taxon>
        <taxon>Mucoromycota</taxon>
        <taxon>Mucoromycotina</taxon>
        <taxon>Umbelopsidomycetes</taxon>
        <taxon>Umbelopsidales</taxon>
        <taxon>Umbelopsidaceae</taxon>
        <taxon>Umbelopsis</taxon>
    </lineage>
</organism>
<comment type="similarity">
    <text evidence="1">Belongs to the PSMG1 family.</text>
</comment>
<dbReference type="Pfam" id="PF16094">
    <property type="entry name" value="PAC1"/>
    <property type="match status" value="1"/>
</dbReference>
<evidence type="ECO:0000313" key="4">
    <source>
        <dbReference type="EMBL" id="KAG2187698.1"/>
    </source>
</evidence>
<dbReference type="InterPro" id="IPR016565">
    <property type="entry name" value="Proteasome_assmbl_chp_1"/>
</dbReference>
<gene>
    <name evidence="4" type="ORF">INT44_005388</name>
</gene>
<proteinExistence type="inferred from homology"/>